<dbReference type="RefSeq" id="WP_071484326.1">
    <property type="nucleotide sequence ID" value="NZ_FNTS01000002.1"/>
</dbReference>
<name>A0A1S2V425_9PSED</name>
<keyword evidence="1" id="KW-0812">Transmembrane</keyword>
<sequence length="443" mass="50385">MKPTRLLLSWLSILLGLNILLGAATALQFKVPDTLHSIAWGLLLALLLLALLDAVRLRRRPSVQVQRQMPGSLALGRWGEVRLTVTHTYPQPLTVQVFDHVPDGLGMEHLPQTIELRPDERCELGYRLRPLRRGHFSFSRCEAHLPSPFGLWSARRFIEINDTTRVYPDFARLYGAQLLGVDNWLSQLGVRQHQRRGLGLEFHQLREFREGDSLRQIDWKATARQRTPIAREYQDERDQQIVFMLDCGRRMRSQDDELSHFDHALNACLLLSYVALRQGDAVGLCTFASDQPRYLAPVKGSGQLNRLLNAVYDLDTTRRTADYEAAASQLLARQKRRALVIVVTNLRDEDDEALMSAVKRISRQHRVLVASLREEVLDQLRQAPVQTLPEALAYSGTVDYLNTRNELHDRLSAHGLSVLDTSPSELGPALVTRYLGWKKAGVF</sequence>
<gene>
    <name evidence="3" type="ORF">BFL40_12730</name>
    <name evidence="4" type="ORF">SAMN04515675_2257</name>
</gene>
<dbReference type="PANTHER" id="PTHR33608:SF3">
    <property type="entry name" value="SLR2013 PROTEIN"/>
    <property type="match status" value="1"/>
</dbReference>
<protein>
    <submittedName>
        <fullName evidence="4">Uncharacterized conserved protein, DUF58 family, contains vWF domain</fullName>
    </submittedName>
</protein>
<dbReference type="Proteomes" id="UP000182179">
    <property type="component" value="Unassembled WGS sequence"/>
</dbReference>
<feature type="domain" description="DUF58" evidence="2">
    <location>
        <begin position="205"/>
        <end position="377"/>
    </location>
</feature>
<dbReference type="InterPro" id="IPR036465">
    <property type="entry name" value="vWFA_dom_sf"/>
</dbReference>
<keyword evidence="6" id="KW-1185">Reference proteome</keyword>
<evidence type="ECO:0000313" key="4">
    <source>
        <dbReference type="EMBL" id="SED73661.1"/>
    </source>
</evidence>
<feature type="transmembrane region" description="Helical" evidence="1">
    <location>
        <begin position="38"/>
        <end position="57"/>
    </location>
</feature>
<dbReference type="AlphaFoldDB" id="A0A1S2V425"/>
<reference evidence="3 5" key="1">
    <citation type="submission" date="2016-08" db="EMBL/GenBank/DDBJ databases">
        <title>Draft genome sequence of Pseudomonas costantinii LMG 22119, type strain isolated from cultivated mushroom (Agaricus bisporus) sporophores.</title>
        <authorList>
            <person name="Tambong J.T."/>
        </authorList>
    </citation>
    <scope>NUCLEOTIDE SEQUENCE [LARGE SCALE GENOMIC DNA]</scope>
    <source>
        <strain evidence="3 5">LMG 22119</strain>
    </source>
</reference>
<dbReference type="Pfam" id="PF01882">
    <property type="entry name" value="DUF58"/>
    <property type="match status" value="1"/>
</dbReference>
<dbReference type="PANTHER" id="PTHR33608">
    <property type="entry name" value="BLL2464 PROTEIN"/>
    <property type="match status" value="1"/>
</dbReference>
<evidence type="ECO:0000313" key="3">
    <source>
        <dbReference type="EMBL" id="OIN52678.1"/>
    </source>
</evidence>
<proteinExistence type="predicted"/>
<dbReference type="Proteomes" id="UP000181661">
    <property type="component" value="Unassembled WGS sequence"/>
</dbReference>
<evidence type="ECO:0000259" key="2">
    <source>
        <dbReference type="Pfam" id="PF01882"/>
    </source>
</evidence>
<reference evidence="4 6" key="2">
    <citation type="submission" date="2016-10" db="EMBL/GenBank/DDBJ databases">
        <authorList>
            <person name="Varghese N."/>
            <person name="Submissions S."/>
        </authorList>
    </citation>
    <scope>NUCLEOTIDE SEQUENCE [LARGE SCALE GENOMIC DNA]</scope>
    <source>
        <strain evidence="4 6">BS2773</strain>
    </source>
</reference>
<dbReference type="EMBL" id="MDDR01000025">
    <property type="protein sequence ID" value="OIN52678.1"/>
    <property type="molecule type" value="Genomic_DNA"/>
</dbReference>
<comment type="caution">
    <text evidence="3">The sequence shown here is derived from an EMBL/GenBank/DDBJ whole genome shotgun (WGS) entry which is preliminary data.</text>
</comment>
<dbReference type="Gene3D" id="3.40.50.410">
    <property type="entry name" value="von Willebrand factor, type A domain"/>
    <property type="match status" value="1"/>
</dbReference>
<keyword evidence="1" id="KW-1133">Transmembrane helix</keyword>
<accession>A0A1S2V425</accession>
<dbReference type="InterPro" id="IPR002881">
    <property type="entry name" value="DUF58"/>
</dbReference>
<evidence type="ECO:0000256" key="1">
    <source>
        <dbReference type="SAM" id="Phobius"/>
    </source>
</evidence>
<evidence type="ECO:0000313" key="6">
    <source>
        <dbReference type="Proteomes" id="UP000182179"/>
    </source>
</evidence>
<organism evidence="3 5">
    <name type="scientific">Pseudomonas costantinii</name>
    <dbReference type="NCBI Taxonomy" id="168469"/>
    <lineage>
        <taxon>Bacteria</taxon>
        <taxon>Pseudomonadati</taxon>
        <taxon>Pseudomonadota</taxon>
        <taxon>Gammaproteobacteria</taxon>
        <taxon>Pseudomonadales</taxon>
        <taxon>Pseudomonadaceae</taxon>
        <taxon>Pseudomonas</taxon>
    </lineage>
</organism>
<keyword evidence="1" id="KW-0472">Membrane</keyword>
<dbReference type="CDD" id="cd00198">
    <property type="entry name" value="vWFA"/>
    <property type="match status" value="1"/>
</dbReference>
<dbReference type="SUPFAM" id="SSF53300">
    <property type="entry name" value="vWA-like"/>
    <property type="match status" value="1"/>
</dbReference>
<dbReference type="EMBL" id="FNTS01000002">
    <property type="protein sequence ID" value="SED73661.1"/>
    <property type="molecule type" value="Genomic_DNA"/>
</dbReference>
<dbReference type="OrthoDB" id="9812729at2"/>
<evidence type="ECO:0000313" key="5">
    <source>
        <dbReference type="Proteomes" id="UP000181661"/>
    </source>
</evidence>